<dbReference type="Proteomes" id="UP000325713">
    <property type="component" value="Chromosome"/>
</dbReference>
<dbReference type="KEGG" id="nzl:D0T92_01090"/>
<keyword evidence="1" id="KW-0732">Signal</keyword>
<feature type="signal peptide" evidence="1">
    <location>
        <begin position="1"/>
        <end position="17"/>
    </location>
</feature>
<evidence type="ECO:0000313" key="3">
    <source>
        <dbReference type="Proteomes" id="UP000325713"/>
    </source>
</evidence>
<dbReference type="InterPro" id="IPR036328">
    <property type="entry name" value="MliC_sf"/>
</dbReference>
<organism evidence="2 3">
    <name type="scientific">Neisseria zalophi</name>
    <dbReference type="NCBI Taxonomy" id="640030"/>
    <lineage>
        <taxon>Bacteria</taxon>
        <taxon>Pseudomonadati</taxon>
        <taxon>Pseudomonadota</taxon>
        <taxon>Betaproteobacteria</taxon>
        <taxon>Neisseriales</taxon>
        <taxon>Neisseriaceae</taxon>
        <taxon>Neisseria</taxon>
    </lineage>
</organism>
<feature type="chain" id="PRO_5023910207" evidence="1">
    <location>
        <begin position="18"/>
        <end position="160"/>
    </location>
</feature>
<sequence>MKLLKLCLPFMLLPVLAACSQEQAAAPAETESAAATSAVETSDAAPASLGKLAAEKDADWRSFQCSDGNTLDARYYMENNGAVAEVRFDNETLKLNHDTEASNADTITFGNGTYTWRVDNQGSNDLYAEGNGFLTRTEKQEVASEMIDVDDIIMRNCMPL</sequence>
<evidence type="ECO:0000313" key="2">
    <source>
        <dbReference type="EMBL" id="QEY25271.1"/>
    </source>
</evidence>
<dbReference type="RefSeq" id="WP_151049398.1">
    <property type="nucleotide sequence ID" value="NZ_CP031700.1"/>
</dbReference>
<dbReference type="AlphaFoldDB" id="A0A5J6PRG6"/>
<name>A0A5J6PRG6_9NEIS</name>
<dbReference type="EMBL" id="CP031700">
    <property type="protein sequence ID" value="QEY25271.1"/>
    <property type="molecule type" value="Genomic_DNA"/>
</dbReference>
<accession>A0A5J6PRG6</accession>
<evidence type="ECO:0000256" key="1">
    <source>
        <dbReference type="SAM" id="SignalP"/>
    </source>
</evidence>
<proteinExistence type="predicted"/>
<dbReference type="Gene3D" id="2.40.128.200">
    <property type="match status" value="1"/>
</dbReference>
<keyword evidence="3" id="KW-1185">Reference proteome</keyword>
<dbReference type="PROSITE" id="PS51257">
    <property type="entry name" value="PROKAR_LIPOPROTEIN"/>
    <property type="match status" value="1"/>
</dbReference>
<gene>
    <name evidence="2" type="ORF">D0T92_01090</name>
</gene>
<reference evidence="2 3" key="1">
    <citation type="submission" date="2018-08" db="EMBL/GenBank/DDBJ databases">
        <title>Neisseria zalophi ATCC BAA-2455 complete genome.</title>
        <authorList>
            <person name="Veseli I.A."/>
            <person name="Buttler R."/>
            <person name="Mascarenhas dos Santos A.C."/>
            <person name="Pombert J.-F."/>
        </authorList>
    </citation>
    <scope>NUCLEOTIDE SEQUENCE [LARGE SCALE GENOMIC DNA]</scope>
    <source>
        <strain evidence="2 3">ATCC BAA-2455</strain>
    </source>
</reference>
<dbReference type="OrthoDB" id="8607337at2"/>
<protein>
    <submittedName>
        <fullName evidence="2">Uncharacterized protein</fullName>
    </submittedName>
</protein>